<organism evidence="2 3">
    <name type="scientific">Thermococcus indicus</name>
    <dbReference type="NCBI Taxonomy" id="2586643"/>
    <lineage>
        <taxon>Archaea</taxon>
        <taxon>Methanobacteriati</taxon>
        <taxon>Methanobacteriota</taxon>
        <taxon>Thermococci</taxon>
        <taxon>Thermococcales</taxon>
        <taxon>Thermococcaceae</taxon>
        <taxon>Thermococcus</taxon>
    </lineage>
</organism>
<dbReference type="SUPFAM" id="SSF52402">
    <property type="entry name" value="Adenine nucleotide alpha hydrolases-like"/>
    <property type="match status" value="1"/>
</dbReference>
<accession>A0A4Y5SKN1</accession>
<gene>
    <name evidence="2" type="ORF">FH039_01865</name>
</gene>
<reference evidence="2 3" key="1">
    <citation type="submission" date="2019-06" db="EMBL/GenBank/DDBJ databases">
        <title>Thermococcus indicus sp. nov., a Fe(III)-reducing hyperthermophilic archaeon isolated from the Onnuri vent field of the Central Indian Ocean ridge.</title>
        <authorList>
            <person name="Lim J.K."/>
            <person name="Kim Y.J."/>
            <person name="Kwon K.K."/>
        </authorList>
    </citation>
    <scope>NUCLEOTIDE SEQUENCE [LARGE SCALE GENOMIC DNA]</scope>
    <source>
        <strain evidence="2 3">IOH1</strain>
    </source>
</reference>
<dbReference type="PANTHER" id="PTHR43284">
    <property type="entry name" value="ASPARAGINE SYNTHETASE (GLUTAMINE-HYDROLYZING)"/>
    <property type="match status" value="1"/>
</dbReference>
<dbReference type="EMBL" id="CP040846">
    <property type="protein sequence ID" value="QDA30611.1"/>
    <property type="molecule type" value="Genomic_DNA"/>
</dbReference>
<dbReference type="RefSeq" id="WP_139680000.1">
    <property type="nucleotide sequence ID" value="NZ_CP040846.1"/>
</dbReference>
<dbReference type="Proteomes" id="UP000306007">
    <property type="component" value="Chromosome"/>
</dbReference>
<name>A0A4Y5SKN1_9EURY</name>
<dbReference type="GO" id="GO:0006529">
    <property type="term" value="P:asparagine biosynthetic process"/>
    <property type="evidence" value="ECO:0007669"/>
    <property type="project" value="InterPro"/>
</dbReference>
<dbReference type="Gene3D" id="3.60.20.10">
    <property type="entry name" value="Glutamine Phosphoribosylpyrophosphate, subunit 1, domain 1"/>
    <property type="match status" value="1"/>
</dbReference>
<evidence type="ECO:0000313" key="2">
    <source>
        <dbReference type="EMBL" id="QDA30611.1"/>
    </source>
</evidence>
<dbReference type="SUPFAM" id="SSF56235">
    <property type="entry name" value="N-terminal nucleophile aminohydrolases (Ntn hydrolases)"/>
    <property type="match status" value="1"/>
</dbReference>
<dbReference type="PANTHER" id="PTHR43284:SF1">
    <property type="entry name" value="ASPARAGINE SYNTHETASE"/>
    <property type="match status" value="1"/>
</dbReference>
<feature type="domain" description="Asparagine synthetase" evidence="1">
    <location>
        <begin position="202"/>
        <end position="426"/>
    </location>
</feature>
<keyword evidence="3" id="KW-1185">Reference proteome</keyword>
<evidence type="ECO:0000313" key="3">
    <source>
        <dbReference type="Proteomes" id="UP000306007"/>
    </source>
</evidence>
<dbReference type="GO" id="GO:0004066">
    <property type="term" value="F:asparagine synthase (glutamine-hydrolyzing) activity"/>
    <property type="evidence" value="ECO:0007669"/>
    <property type="project" value="InterPro"/>
</dbReference>
<dbReference type="OrthoDB" id="8692at2157"/>
<protein>
    <submittedName>
        <fullName evidence="2">Asparagine synthetase B family protein</fullName>
    </submittedName>
</protein>
<dbReference type="Pfam" id="PF00733">
    <property type="entry name" value="Asn_synthase"/>
    <property type="match status" value="1"/>
</dbReference>
<dbReference type="AlphaFoldDB" id="A0A4Y5SKN1"/>
<dbReference type="InterPro" id="IPR014729">
    <property type="entry name" value="Rossmann-like_a/b/a_fold"/>
</dbReference>
<sequence length="549" mass="64364">MGISIKLQNDYGYKWEEYEGNYAKGFAFLNGELYTGKQLIKMFLELEDFENIDSIMPKLQGIFALVIQKDGDIYLIEDITRTFPLFYAKAGDDIIITDDTFYLRDKLNAKFNPDFCAEFLRCLYVTGPYTLLDGIYQVQAGEIVHLSQSGDISGHFYYDYTVKRHEITTKPVDKLSQELYTILNRVIDRLIDYANGRTIVIPLSGGYDSRVIATLLTEKGYDDVICYTYGRRDSSEVNTAKDVAGVLGCEWIYVEITDEIVPSGYPYEDWFIEFYKFAFNHVSTIHLQDFFVFRHLIDNDLIPNKAIVVPGHSGDFLGGSHLRKLLLPKSREDVWKRALAMHYILNEHIKLPNSVRDKFWQYLNRYPDDVLVYSLDDNWNMVERQAKFIINSNRAYEFFGYEHAVPLWDIELVEFFRRLPIELKYTRVLYNEVLENRIFKPMGVLIKQDEKAFTLREKFYRRVFKAKGIFKNLRYFAELHLPYQIKRPLRDFVWPDENNMKVVATPILRELNRKYSFSEFHGIVAEWCLKRAKCSIVGGEDNEVAGNSQ</sequence>
<dbReference type="InterPro" id="IPR051786">
    <property type="entry name" value="ASN_synthetase/amidase"/>
</dbReference>
<proteinExistence type="predicted"/>
<dbReference type="InterPro" id="IPR029055">
    <property type="entry name" value="Ntn_hydrolases_N"/>
</dbReference>
<dbReference type="InterPro" id="IPR001962">
    <property type="entry name" value="Asn_synthase"/>
</dbReference>
<evidence type="ECO:0000259" key="1">
    <source>
        <dbReference type="Pfam" id="PF00733"/>
    </source>
</evidence>
<dbReference type="KEGG" id="tic:FH039_01865"/>
<dbReference type="GeneID" id="40473891"/>
<dbReference type="Gene3D" id="3.40.50.620">
    <property type="entry name" value="HUPs"/>
    <property type="match status" value="1"/>
</dbReference>